<sequence length="524" mass="57316">MARVICLSSPLAQVTTISDHHRYSVSLLSSPATTVRDFQKLHAQFITTGLVTDPTTATHLLSFITSHTSSFTPSDVLIFLSRIPNPNSYAYTTTIQNLSRSANPHLAVSLFVSMLTSSSAEPQNRTFPPLFSAYAKISHGDGKQLHGMVIKMGLADTDPVIRNSILAMYAGYGNLAACCGVFRSCLHRFDPVTWNTMITALVKSGFVEEAREVFDEIPCRDRTVVTWSTMINGYVRHKKYGLVLELFRLMQTTGPVTPNPHVIVSLLSACGALGALKQGEWAHRLIDKKITLDGNHNFKYNPHVQTALVDMYCKCGSIDKAVELFESCPSKPPSLSTWNSLIYGLGMHGRGHDSLQLFSRLVTSSGLRPDAVTFIAILTALNHSGMVDEGREIFATMTDAYGVTAGIEHYGCMIDLLGRGGFVKEAKELIVRMPMRPDLPIWGSLLAASRRIGDVETGRRAAEKVMELDPTDSSGYVVLANTYANAGEFGGALKVRVKMKERNVERVPGSSSVEVDGVVYEFVG</sequence>
<dbReference type="AlphaFoldDB" id="A0A0K9P8K9"/>
<dbReference type="PROSITE" id="PS51375">
    <property type="entry name" value="PPR"/>
    <property type="match status" value="2"/>
</dbReference>
<name>A0A0K9P8K9_ZOSMR</name>
<dbReference type="Proteomes" id="UP000036987">
    <property type="component" value="Unassembled WGS sequence"/>
</dbReference>
<keyword evidence="1" id="KW-0677">Repeat</keyword>
<evidence type="ECO:0000256" key="1">
    <source>
        <dbReference type="ARBA" id="ARBA00022737"/>
    </source>
</evidence>
<protein>
    <submittedName>
        <fullName evidence="3">Putative Pentatricopeptide repeat-containing protein</fullName>
    </submittedName>
</protein>
<dbReference type="OMA" id="AYLVFTQ"/>
<dbReference type="Gene3D" id="1.25.40.10">
    <property type="entry name" value="Tetratricopeptide repeat domain"/>
    <property type="match status" value="3"/>
</dbReference>
<dbReference type="PANTHER" id="PTHR47926:SF436">
    <property type="entry name" value="PENTATRICOPEPTIDE REPEAT-CONTAINING PROTEIN ELI1, CHLOROPLASTIC-LIKE ISOFORM X2"/>
    <property type="match status" value="1"/>
</dbReference>
<dbReference type="Pfam" id="PF20431">
    <property type="entry name" value="E_motif"/>
    <property type="match status" value="1"/>
</dbReference>
<dbReference type="PANTHER" id="PTHR47926">
    <property type="entry name" value="PENTATRICOPEPTIDE REPEAT-CONTAINING PROTEIN"/>
    <property type="match status" value="1"/>
</dbReference>
<evidence type="ECO:0000313" key="3">
    <source>
        <dbReference type="EMBL" id="KMZ64587.1"/>
    </source>
</evidence>
<evidence type="ECO:0000256" key="2">
    <source>
        <dbReference type="PROSITE-ProRule" id="PRU00708"/>
    </source>
</evidence>
<dbReference type="GO" id="GO:0009451">
    <property type="term" value="P:RNA modification"/>
    <property type="evidence" value="ECO:0000318"/>
    <property type="project" value="GO_Central"/>
</dbReference>
<dbReference type="SUPFAM" id="SSF48452">
    <property type="entry name" value="TPR-like"/>
    <property type="match status" value="1"/>
</dbReference>
<reference evidence="4" key="1">
    <citation type="journal article" date="2016" name="Nature">
        <title>The genome of the seagrass Zostera marina reveals angiosperm adaptation to the sea.</title>
        <authorList>
            <person name="Olsen J.L."/>
            <person name="Rouze P."/>
            <person name="Verhelst B."/>
            <person name="Lin Y.-C."/>
            <person name="Bayer T."/>
            <person name="Collen J."/>
            <person name="Dattolo E."/>
            <person name="De Paoli E."/>
            <person name="Dittami S."/>
            <person name="Maumus F."/>
            <person name="Michel G."/>
            <person name="Kersting A."/>
            <person name="Lauritano C."/>
            <person name="Lohaus R."/>
            <person name="Toepel M."/>
            <person name="Tonon T."/>
            <person name="Vanneste K."/>
            <person name="Amirebrahimi M."/>
            <person name="Brakel J."/>
            <person name="Bostroem C."/>
            <person name="Chovatia M."/>
            <person name="Grimwood J."/>
            <person name="Jenkins J.W."/>
            <person name="Jueterbock A."/>
            <person name="Mraz A."/>
            <person name="Stam W.T."/>
            <person name="Tice H."/>
            <person name="Bornberg-Bauer E."/>
            <person name="Green P.J."/>
            <person name="Pearson G.A."/>
            <person name="Procaccini G."/>
            <person name="Duarte C.M."/>
            <person name="Schmutz J."/>
            <person name="Reusch T.B.H."/>
            <person name="Van de Peer Y."/>
        </authorList>
    </citation>
    <scope>NUCLEOTIDE SEQUENCE [LARGE SCALE GENOMIC DNA]</scope>
    <source>
        <strain evidence="4">cv. Finnish</strain>
    </source>
</reference>
<dbReference type="OrthoDB" id="1882346at2759"/>
<dbReference type="Pfam" id="PF01535">
    <property type="entry name" value="PPR"/>
    <property type="match status" value="5"/>
</dbReference>
<feature type="repeat" description="PPR" evidence="2">
    <location>
        <begin position="334"/>
        <end position="369"/>
    </location>
</feature>
<dbReference type="GO" id="GO:0003723">
    <property type="term" value="F:RNA binding"/>
    <property type="evidence" value="ECO:0007669"/>
    <property type="project" value="InterPro"/>
</dbReference>
<keyword evidence="4" id="KW-1185">Reference proteome</keyword>
<organism evidence="3 4">
    <name type="scientific">Zostera marina</name>
    <name type="common">Eelgrass</name>
    <dbReference type="NCBI Taxonomy" id="29655"/>
    <lineage>
        <taxon>Eukaryota</taxon>
        <taxon>Viridiplantae</taxon>
        <taxon>Streptophyta</taxon>
        <taxon>Embryophyta</taxon>
        <taxon>Tracheophyta</taxon>
        <taxon>Spermatophyta</taxon>
        <taxon>Magnoliopsida</taxon>
        <taxon>Liliopsida</taxon>
        <taxon>Zosteraceae</taxon>
        <taxon>Zostera</taxon>
    </lineage>
</organism>
<dbReference type="InterPro" id="IPR011990">
    <property type="entry name" value="TPR-like_helical_dom_sf"/>
</dbReference>
<comment type="caution">
    <text evidence="3">The sequence shown here is derived from an EMBL/GenBank/DDBJ whole genome shotgun (WGS) entry which is preliminary data.</text>
</comment>
<gene>
    <name evidence="3" type="ORF">ZOSMA_35G00430</name>
</gene>
<dbReference type="EMBL" id="LFYR01001125">
    <property type="protein sequence ID" value="KMZ64587.1"/>
    <property type="molecule type" value="Genomic_DNA"/>
</dbReference>
<evidence type="ECO:0000313" key="4">
    <source>
        <dbReference type="Proteomes" id="UP000036987"/>
    </source>
</evidence>
<dbReference type="InterPro" id="IPR046848">
    <property type="entry name" value="E_motif"/>
</dbReference>
<accession>A0A0K9P8K9</accession>
<dbReference type="NCBIfam" id="TIGR00756">
    <property type="entry name" value="PPR"/>
    <property type="match status" value="4"/>
</dbReference>
<dbReference type="InterPro" id="IPR002885">
    <property type="entry name" value="PPR_rpt"/>
</dbReference>
<feature type="repeat" description="PPR" evidence="2">
    <location>
        <begin position="190"/>
        <end position="224"/>
    </location>
</feature>
<dbReference type="FunFam" id="1.25.40.10:FF:000184">
    <property type="entry name" value="Pentatricopeptide repeat-containing protein, chloroplastic"/>
    <property type="match status" value="1"/>
</dbReference>
<proteinExistence type="predicted"/>
<dbReference type="InterPro" id="IPR046960">
    <property type="entry name" value="PPR_At4g14850-like_plant"/>
</dbReference>